<sequence>MNKVVYIPAYFEPVGKNKTVKVPTGEKKKGFFGGEKYVTKKETQWEQTGWSDCRIDGERLANDLAEVVDGLNSEGYEVVSVTPVTSGAYDWKYQVQSGGAADNGYGGYGYGYGYSFTNSLIVTAKKSA</sequence>
<reference evidence="1 2" key="1">
    <citation type="journal article" date="2021" name="Front. Microbiol.">
        <title>Aerobic Denitrification and Heterotrophic Sulfur Oxidation in the Genus Halomonas Revealed by Six Novel Species Characterizations and Genome-Based Analysis.</title>
        <authorList>
            <person name="Wang L."/>
            <person name="Shao Z."/>
        </authorList>
    </citation>
    <scope>NUCLEOTIDE SEQUENCE [LARGE SCALE GENOMIC DNA]</scope>
    <source>
        <strain evidence="1 2">MCCC 1A13718</strain>
    </source>
</reference>
<accession>A0ABX7WDW7</accession>
<dbReference type="EMBL" id="CP053383">
    <property type="protein sequence ID" value="QTP58325.1"/>
    <property type="molecule type" value="Genomic_DNA"/>
</dbReference>
<keyword evidence="2" id="KW-1185">Reference proteome</keyword>
<name>A0ABX7WDW7_9GAMM</name>
<evidence type="ECO:0000313" key="2">
    <source>
        <dbReference type="Proteomes" id="UP000671845"/>
    </source>
</evidence>
<organism evidence="1 2">
    <name type="scientific">Halomonas sulfidivorans</name>
    <dbReference type="NCBI Taxonomy" id="2733488"/>
    <lineage>
        <taxon>Bacteria</taxon>
        <taxon>Pseudomonadati</taxon>
        <taxon>Pseudomonadota</taxon>
        <taxon>Gammaproteobacteria</taxon>
        <taxon>Oceanospirillales</taxon>
        <taxon>Halomonadaceae</taxon>
        <taxon>Halomonas</taxon>
    </lineage>
</organism>
<protein>
    <submittedName>
        <fullName evidence="1">Uncharacterized protein</fullName>
    </submittedName>
</protein>
<gene>
    <name evidence="1" type="ORF">HNO53_06125</name>
</gene>
<evidence type="ECO:0000313" key="1">
    <source>
        <dbReference type="EMBL" id="QTP58325.1"/>
    </source>
</evidence>
<proteinExistence type="predicted"/>
<dbReference type="Proteomes" id="UP000671845">
    <property type="component" value="Chromosome"/>
</dbReference>
<dbReference type="RefSeq" id="WP_209477018.1">
    <property type="nucleotide sequence ID" value="NZ_CP053383.1"/>
</dbReference>